<feature type="domain" description="Thiolase C-terminal" evidence="1">
    <location>
        <begin position="248"/>
        <end position="383"/>
    </location>
</feature>
<dbReference type="GO" id="GO:0016747">
    <property type="term" value="F:acyltransferase activity, transferring groups other than amino-acyl groups"/>
    <property type="evidence" value="ECO:0007669"/>
    <property type="project" value="InterPro"/>
</dbReference>
<evidence type="ECO:0000259" key="1">
    <source>
        <dbReference type="Pfam" id="PF22691"/>
    </source>
</evidence>
<geneLocation type="plasmid" evidence="2 3">
    <name>pGD02.2.1</name>
</geneLocation>
<gene>
    <name evidence="2" type="ORF">KUM34_028075</name>
</gene>
<proteinExistence type="predicted"/>
<accession>A0AA47AAA8</accession>
<dbReference type="InterPro" id="IPR055140">
    <property type="entry name" value="Thiolase_C_2"/>
</dbReference>
<dbReference type="Proteomes" id="UP001162740">
    <property type="component" value="Plasmid pGD02.2.1"/>
</dbReference>
<dbReference type="CDD" id="cd00829">
    <property type="entry name" value="SCP-x_thiolase"/>
    <property type="match status" value="1"/>
</dbReference>
<protein>
    <submittedName>
        <fullName evidence="2">Thiolase family protein</fullName>
    </submittedName>
</protein>
<keyword evidence="2" id="KW-0614">Plasmid</keyword>
<dbReference type="AlphaFoldDB" id="A0AA47AAA8"/>
<dbReference type="PANTHER" id="PTHR42870">
    <property type="entry name" value="ACETYL-COA C-ACETYLTRANSFERASE"/>
    <property type="match status" value="1"/>
</dbReference>
<dbReference type="Pfam" id="PF22691">
    <property type="entry name" value="Thiolase_C_1"/>
    <property type="match status" value="1"/>
</dbReference>
<organism evidence="2 3">
    <name type="scientific">Rhodococcus rhodochrous</name>
    <dbReference type="NCBI Taxonomy" id="1829"/>
    <lineage>
        <taxon>Bacteria</taxon>
        <taxon>Bacillati</taxon>
        <taxon>Actinomycetota</taxon>
        <taxon>Actinomycetes</taxon>
        <taxon>Mycobacteriales</taxon>
        <taxon>Nocardiaceae</taxon>
        <taxon>Rhodococcus</taxon>
    </lineage>
</organism>
<dbReference type="InterPro" id="IPR002155">
    <property type="entry name" value="Thiolase"/>
</dbReference>
<dbReference type="SUPFAM" id="SSF53901">
    <property type="entry name" value="Thiolase-like"/>
    <property type="match status" value="1"/>
</dbReference>
<sequence length="388" mass="41170">MKDHAVISGVGLTKATSPRRQTMSKYELCRLAVDRAIEHSGVSRGEIDTVIIGDIAGFEASSVSAKTIAPHLGLSPMTTVIPISTGGTSGGHLPNQAATLIKAGFAERVLCVAPNTFDGPVDLQAVINTNSPMIMEQPLGMGASHMGAFFPAAYQETYGISDEDLMLIAKKNRADADFNPYAHVNSTLDDKHADRMISTPLRLGMTCPVSSGAIALVVTAESLARAESPNPLVRISAHGSISDGYLGGKRRDFSKFEVVEIMARRAYREAQILNPFDDFDVAELFNPLAPMEYMMMEAFGLCEYGTAPTLVKDGATQFGGALPVNLSGGIVCTNPGLAGQIAPVAHVALQLMDQSVTRQVEGAKRGLAHSAGGTFFQFHTVTVMEQVA</sequence>
<dbReference type="PIRSF" id="PIRSF000429">
    <property type="entry name" value="Ac-CoA_Ac_transf"/>
    <property type="match status" value="1"/>
</dbReference>
<dbReference type="EMBL" id="CP083975">
    <property type="protein sequence ID" value="UZF48219.1"/>
    <property type="molecule type" value="Genomic_DNA"/>
</dbReference>
<dbReference type="InterPro" id="IPR016039">
    <property type="entry name" value="Thiolase-like"/>
</dbReference>
<evidence type="ECO:0000313" key="3">
    <source>
        <dbReference type="Proteomes" id="UP001162740"/>
    </source>
</evidence>
<dbReference type="RefSeq" id="WP_229582175.1">
    <property type="nucleotide sequence ID" value="NZ_CP083975.1"/>
</dbReference>
<dbReference type="Gene3D" id="3.40.47.10">
    <property type="match status" value="1"/>
</dbReference>
<name>A0AA47AAA8_RHORH</name>
<evidence type="ECO:0000313" key="2">
    <source>
        <dbReference type="EMBL" id="UZF48219.1"/>
    </source>
</evidence>
<reference evidence="2 3" key="1">
    <citation type="journal article" date="2021" name="Front. Microbiol.">
        <title>Bacterial Transformation of Aromatic Monomers in Softwood Black Liquor.</title>
        <authorList>
            <person name="Navas L.E."/>
            <person name="Dexter G."/>
            <person name="Liu J."/>
            <person name="Levy-Booth D."/>
            <person name="Cho M."/>
            <person name="Jang S.K."/>
            <person name="Mansfield S.D."/>
            <person name="Renneckar S."/>
            <person name="Mohn W.W."/>
            <person name="Eltis L.D."/>
        </authorList>
    </citation>
    <scope>NUCLEOTIDE SEQUENCE [LARGE SCALE GENOMIC DNA]</scope>
    <source>
        <strain evidence="2 3">GD02</strain>
    </source>
</reference>
<dbReference type="PANTHER" id="PTHR42870:SF1">
    <property type="entry name" value="NON-SPECIFIC LIPID-TRANSFER PROTEIN-LIKE 2"/>
    <property type="match status" value="1"/>
</dbReference>